<feature type="domain" description="DUF6536" evidence="3">
    <location>
        <begin position="75"/>
        <end position="224"/>
    </location>
</feature>
<dbReference type="PANTHER" id="PTHR35395">
    <property type="entry name" value="DUF6536 DOMAIN-CONTAINING PROTEIN"/>
    <property type="match status" value="1"/>
</dbReference>
<dbReference type="EMBL" id="JAUKUD010000005">
    <property type="protein sequence ID" value="KAK0742902.1"/>
    <property type="molecule type" value="Genomic_DNA"/>
</dbReference>
<sequence length="756" mass="84857">MATDEILARRASRAATESEPIEPKKEADTKVEAKDGTDSFRANRFAEKITLSLWFPQILDDERNTWRIWLSRRSRAILIQIGIVGLIFITNLGLTIFAVSRYGSEKGVGLIYEGDCDKVRTLDQWIHLLINLLGTGMLSASNYCMQLQAAPTRANINRAHQNGKWLDVGIPSLRNLKYISNWRRASWGLLALSSVPIHLIYNSAVFQSLSSSVYTVAVVKDSFLDGASWNLTAAEGRRKGSPGWDLQDGRLNPPSFDYDEIIRGMQTAAIEGLYTERNISSCFDIYNDYWQPQGNVLVFVQNSTLQLVPNDSVLLYASVIPRSDDWAKNMWALENGTSRFTALQPPLPVTKWLLGPPHYVASRCLVQPPNQLLTRCRFEYSPPIMFTICFMNFVKASVMLSIWVLRRWQEPERKQDEKEVLYTLGDAIASFMRDPDPTTIDMGLATKYDFLTKRTWRGKLVKQQPAPSQEPRVFTKEAKQWRSAVSLRRWLIAFAAFGLVMLVAAVLLFRGFVSLRQRRFSTSLASLWDLGFGSLTPYTYIVVGLPTEDPAGLVSNVLLANLPQLILSVLYIIYNVMLSAFLVQREFSRMGSVRKPLRVSEPIGIQRSSYFISLPLRYGIPLYMSSGVMHWLLSQSLFLARITAIAPDGRVDVVHSYSTCGYSPVAIFVAILAGIGLAVVIVCLGFRKYDGTMRMASTNSRAISAACHVLPEDRDSGFLLPVQWGVVALSQGVGKCAFTTAPQQDIRMPAEGKMYR</sequence>
<feature type="compositionally biased region" description="Basic and acidic residues" evidence="1">
    <location>
        <begin position="21"/>
        <end position="32"/>
    </location>
</feature>
<dbReference type="PANTHER" id="PTHR35395:SF1">
    <property type="entry name" value="DUF6536 DOMAIN-CONTAINING PROTEIN"/>
    <property type="match status" value="1"/>
</dbReference>
<proteinExistence type="predicted"/>
<keyword evidence="2" id="KW-0472">Membrane</keyword>
<dbReference type="InterPro" id="IPR046623">
    <property type="entry name" value="DUF6536"/>
</dbReference>
<evidence type="ECO:0000313" key="4">
    <source>
        <dbReference type="EMBL" id="KAK0742902.1"/>
    </source>
</evidence>
<organism evidence="4 5">
    <name type="scientific">Schizothecium vesticola</name>
    <dbReference type="NCBI Taxonomy" id="314040"/>
    <lineage>
        <taxon>Eukaryota</taxon>
        <taxon>Fungi</taxon>
        <taxon>Dikarya</taxon>
        <taxon>Ascomycota</taxon>
        <taxon>Pezizomycotina</taxon>
        <taxon>Sordariomycetes</taxon>
        <taxon>Sordariomycetidae</taxon>
        <taxon>Sordariales</taxon>
        <taxon>Schizotheciaceae</taxon>
        <taxon>Schizothecium</taxon>
    </lineage>
</organism>
<protein>
    <recommendedName>
        <fullName evidence="3">DUF6536 domain-containing protein</fullName>
    </recommendedName>
</protein>
<dbReference type="Pfam" id="PF20163">
    <property type="entry name" value="DUF6536"/>
    <property type="match status" value="1"/>
</dbReference>
<evidence type="ECO:0000256" key="1">
    <source>
        <dbReference type="SAM" id="MobiDB-lite"/>
    </source>
</evidence>
<dbReference type="AlphaFoldDB" id="A0AA40EP49"/>
<keyword evidence="2" id="KW-0812">Transmembrane</keyword>
<reference evidence="4" key="1">
    <citation type="submission" date="2023-06" db="EMBL/GenBank/DDBJ databases">
        <title>Genome-scale phylogeny and comparative genomics of the fungal order Sordariales.</title>
        <authorList>
            <consortium name="Lawrence Berkeley National Laboratory"/>
            <person name="Hensen N."/>
            <person name="Bonometti L."/>
            <person name="Westerberg I."/>
            <person name="Brannstrom I.O."/>
            <person name="Guillou S."/>
            <person name="Cros-Aarteil S."/>
            <person name="Calhoun S."/>
            <person name="Haridas S."/>
            <person name="Kuo A."/>
            <person name="Mondo S."/>
            <person name="Pangilinan J."/>
            <person name="Riley R."/>
            <person name="LaButti K."/>
            <person name="Andreopoulos B."/>
            <person name="Lipzen A."/>
            <person name="Chen C."/>
            <person name="Yanf M."/>
            <person name="Daum C."/>
            <person name="Ng V."/>
            <person name="Clum A."/>
            <person name="Steindorff A."/>
            <person name="Ohm R."/>
            <person name="Martin F."/>
            <person name="Silar P."/>
            <person name="Natvig D."/>
            <person name="Lalanne C."/>
            <person name="Gautier V."/>
            <person name="Ament-velasquez S.L."/>
            <person name="Kruys A."/>
            <person name="Hutchinson M.I."/>
            <person name="Powell A.J."/>
            <person name="Barry K."/>
            <person name="Miller A.N."/>
            <person name="Grigoriev I.V."/>
            <person name="Debuchy R."/>
            <person name="Gladieux P."/>
            <person name="Thoren M.H."/>
            <person name="Johannesson H."/>
        </authorList>
    </citation>
    <scope>NUCLEOTIDE SEQUENCE</scope>
    <source>
        <strain evidence="4">SMH3187-1</strain>
    </source>
</reference>
<evidence type="ECO:0000256" key="2">
    <source>
        <dbReference type="SAM" id="Phobius"/>
    </source>
</evidence>
<accession>A0AA40EP49</accession>
<gene>
    <name evidence="4" type="ORF">B0T18DRAFT_172435</name>
</gene>
<evidence type="ECO:0000313" key="5">
    <source>
        <dbReference type="Proteomes" id="UP001172155"/>
    </source>
</evidence>
<keyword evidence="5" id="KW-1185">Reference proteome</keyword>
<comment type="caution">
    <text evidence="4">The sequence shown here is derived from an EMBL/GenBank/DDBJ whole genome shotgun (WGS) entry which is preliminary data.</text>
</comment>
<feature type="transmembrane region" description="Helical" evidence="2">
    <location>
        <begin position="490"/>
        <end position="513"/>
    </location>
</feature>
<feature type="transmembrane region" description="Helical" evidence="2">
    <location>
        <begin position="665"/>
        <end position="686"/>
    </location>
</feature>
<feature type="transmembrane region" description="Helical" evidence="2">
    <location>
        <begin position="525"/>
        <end position="545"/>
    </location>
</feature>
<keyword evidence="2" id="KW-1133">Transmembrane helix</keyword>
<feature type="transmembrane region" description="Helical" evidence="2">
    <location>
        <begin position="565"/>
        <end position="583"/>
    </location>
</feature>
<feature type="transmembrane region" description="Helical" evidence="2">
    <location>
        <begin position="622"/>
        <end position="645"/>
    </location>
</feature>
<name>A0AA40EP49_9PEZI</name>
<feature type="transmembrane region" description="Helical" evidence="2">
    <location>
        <begin position="77"/>
        <end position="99"/>
    </location>
</feature>
<evidence type="ECO:0000259" key="3">
    <source>
        <dbReference type="Pfam" id="PF20163"/>
    </source>
</evidence>
<dbReference type="Proteomes" id="UP001172155">
    <property type="component" value="Unassembled WGS sequence"/>
</dbReference>
<feature type="region of interest" description="Disordered" evidence="1">
    <location>
        <begin position="1"/>
        <end position="32"/>
    </location>
</feature>